<keyword evidence="4" id="KW-1185">Reference proteome</keyword>
<comment type="caution">
    <text evidence="3">The sequence shown here is derived from an EMBL/GenBank/DDBJ whole genome shotgun (WGS) entry which is preliminary data.</text>
</comment>
<dbReference type="PANTHER" id="PTHR24104:SF25">
    <property type="entry name" value="PROTEIN LIN-41"/>
    <property type="match status" value="1"/>
</dbReference>
<dbReference type="VEuPathDB" id="AmoebaDB:FDP41_004860"/>
<dbReference type="PANTHER" id="PTHR24104">
    <property type="entry name" value="E3 UBIQUITIN-PROTEIN LIGASE NHLRC1-RELATED"/>
    <property type="match status" value="1"/>
</dbReference>
<dbReference type="Gene3D" id="2.120.10.30">
    <property type="entry name" value="TolB, C-terminal domain"/>
    <property type="match status" value="2"/>
</dbReference>
<evidence type="ECO:0000256" key="1">
    <source>
        <dbReference type="ARBA" id="ARBA00022737"/>
    </source>
</evidence>
<dbReference type="Pfam" id="PF01436">
    <property type="entry name" value="NHL"/>
    <property type="match status" value="2"/>
</dbReference>
<proteinExistence type="predicted"/>
<dbReference type="GO" id="GO:0008270">
    <property type="term" value="F:zinc ion binding"/>
    <property type="evidence" value="ECO:0007669"/>
    <property type="project" value="UniProtKB-KW"/>
</dbReference>
<dbReference type="VEuPathDB" id="AmoebaDB:NF0129760"/>
<dbReference type="OrthoDB" id="342730at2759"/>
<feature type="repeat" description="NHL" evidence="2">
    <location>
        <begin position="218"/>
        <end position="261"/>
    </location>
</feature>
<dbReference type="VEuPathDB" id="AmoebaDB:NfTy_085820"/>
<dbReference type="RefSeq" id="XP_044560898.1">
    <property type="nucleotide sequence ID" value="XM_044708321.1"/>
</dbReference>
<dbReference type="GO" id="GO:0000209">
    <property type="term" value="P:protein polyubiquitination"/>
    <property type="evidence" value="ECO:0007669"/>
    <property type="project" value="TreeGrafter"/>
</dbReference>
<gene>
    <name evidence="3" type="ORF">FDP41_004860</name>
</gene>
<dbReference type="GO" id="GO:0061630">
    <property type="term" value="F:ubiquitin protein ligase activity"/>
    <property type="evidence" value="ECO:0007669"/>
    <property type="project" value="TreeGrafter"/>
</dbReference>
<evidence type="ECO:0000313" key="4">
    <source>
        <dbReference type="Proteomes" id="UP000444721"/>
    </source>
</evidence>
<organism evidence="3 4">
    <name type="scientific">Naegleria fowleri</name>
    <name type="common">Brain eating amoeba</name>
    <dbReference type="NCBI Taxonomy" id="5763"/>
    <lineage>
        <taxon>Eukaryota</taxon>
        <taxon>Discoba</taxon>
        <taxon>Heterolobosea</taxon>
        <taxon>Tetramitia</taxon>
        <taxon>Eutetramitia</taxon>
        <taxon>Vahlkampfiidae</taxon>
        <taxon>Naegleria</taxon>
    </lineage>
</organism>
<dbReference type="EMBL" id="VFQX01000041">
    <property type="protein sequence ID" value="KAF0976185.1"/>
    <property type="molecule type" value="Genomic_DNA"/>
</dbReference>
<name>A0A6A5BRZ3_NAEFO</name>
<dbReference type="Proteomes" id="UP000444721">
    <property type="component" value="Unassembled WGS sequence"/>
</dbReference>
<dbReference type="GO" id="GO:0043161">
    <property type="term" value="P:proteasome-mediated ubiquitin-dependent protein catabolic process"/>
    <property type="evidence" value="ECO:0007669"/>
    <property type="project" value="TreeGrafter"/>
</dbReference>
<dbReference type="PROSITE" id="PS51125">
    <property type="entry name" value="NHL"/>
    <property type="match status" value="2"/>
</dbReference>
<dbReference type="InterPro" id="IPR001258">
    <property type="entry name" value="NHL_repeat"/>
</dbReference>
<dbReference type="GeneID" id="68112078"/>
<dbReference type="AlphaFoldDB" id="A0A6A5BRZ3"/>
<dbReference type="SUPFAM" id="SSF101898">
    <property type="entry name" value="NHL repeat"/>
    <property type="match status" value="1"/>
</dbReference>
<dbReference type="InterPro" id="IPR011042">
    <property type="entry name" value="6-blade_b-propeller_TolB-like"/>
</dbReference>
<dbReference type="VEuPathDB" id="AmoebaDB:NF0119130"/>
<protein>
    <recommendedName>
        <fullName evidence="5">SMP-30/Gluconolactonase/LRE-like region domain-containing protein</fullName>
    </recommendedName>
</protein>
<evidence type="ECO:0000313" key="3">
    <source>
        <dbReference type="EMBL" id="KAF0976185.1"/>
    </source>
</evidence>
<evidence type="ECO:0000256" key="2">
    <source>
        <dbReference type="PROSITE-ProRule" id="PRU00504"/>
    </source>
</evidence>
<dbReference type="InterPro" id="IPR050952">
    <property type="entry name" value="TRIM-NHL_E3_ligases"/>
</dbReference>
<keyword evidence="1" id="KW-0677">Repeat</keyword>
<accession>A0A6A5BRZ3</accession>
<reference evidence="3 4" key="1">
    <citation type="journal article" date="2019" name="Sci. Rep.">
        <title>Nanopore sequencing improves the draft genome of the human pathogenic amoeba Naegleria fowleri.</title>
        <authorList>
            <person name="Liechti N."/>
            <person name="Schurch N."/>
            <person name="Bruggmann R."/>
            <person name="Wittwer M."/>
        </authorList>
    </citation>
    <scope>NUCLEOTIDE SEQUENCE [LARGE SCALE GENOMIC DNA]</scope>
    <source>
        <strain evidence="3 4">ATCC 30894</strain>
    </source>
</reference>
<sequence length="396" mass="44971">MKRTFLEHSFVCSEADGGCNHPFQHPTTTIVNNPLLMLENSKKLKHNLQKDEFENSLLLGASFQNSNTSPSCILSSSSNDVEKKKQFELLTIIGSQGNNHGEFNNPFDVVIDHFSQLLFISDHDNKRVKIFNLHNLTLKQVIDICDKPNYMAIHTNNTLLITSREYVYKYSYDGKQLWKLSSPFQAPTGICVDFEGRIYVCDCFSHRIVVLSQNGQVEYTISSEGSNPGQLLYPRGIDLDHLNNLVVCDNGNNRIQVFSRSGNYLNSFQCHHHQSQHVISPESIIVDKCNGTNGAPVPTNASAKEELPPTKFRSTNINDDQKQLFHWKEVKSSFNINQGKTNLDEIINEKASITEKVKNGELQKPKQVLQYPLLMYELLNIVLPHIPINNQEKNIL</sequence>
<dbReference type="CDD" id="cd05819">
    <property type="entry name" value="NHL"/>
    <property type="match status" value="1"/>
</dbReference>
<feature type="repeat" description="NHL" evidence="2">
    <location>
        <begin position="183"/>
        <end position="214"/>
    </location>
</feature>
<evidence type="ECO:0008006" key="5">
    <source>
        <dbReference type="Google" id="ProtNLM"/>
    </source>
</evidence>